<comment type="caution">
    <text evidence="2">The sequence shown here is derived from an EMBL/GenBank/DDBJ whole genome shotgun (WGS) entry which is preliminary data.</text>
</comment>
<keyword evidence="1" id="KW-0732">Signal</keyword>
<evidence type="ECO:0000313" key="3">
    <source>
        <dbReference type="Proteomes" id="UP001651158"/>
    </source>
</evidence>
<evidence type="ECO:0000313" key="2">
    <source>
        <dbReference type="EMBL" id="KAL5110866.1"/>
    </source>
</evidence>
<dbReference type="EMBL" id="JAKROA010000002">
    <property type="protein sequence ID" value="KAL5110866.1"/>
    <property type="molecule type" value="Genomic_DNA"/>
</dbReference>
<evidence type="ECO:0000256" key="1">
    <source>
        <dbReference type="SAM" id="SignalP"/>
    </source>
</evidence>
<reference evidence="2 3" key="1">
    <citation type="journal article" date="2022" name="Front. Cell. Infect. Microbiol.">
        <title>The Genomes of Two Strains of Taenia crassiceps the Animal Model for the Study of Human Cysticercosis.</title>
        <authorList>
            <person name="Bobes R.J."/>
            <person name="Estrada K."/>
            <person name="Rios-Valencia D.G."/>
            <person name="Calderon-Gallegos A."/>
            <person name="de la Torre P."/>
            <person name="Carrero J.C."/>
            <person name="Sanchez-Flores A."/>
            <person name="Laclette J.P."/>
        </authorList>
    </citation>
    <scope>NUCLEOTIDE SEQUENCE [LARGE SCALE GENOMIC DNA]</scope>
    <source>
        <strain evidence="2">WFUcys</strain>
    </source>
</reference>
<accession>A0ABR4QM57</accession>
<dbReference type="Proteomes" id="UP001651158">
    <property type="component" value="Unassembled WGS sequence"/>
</dbReference>
<proteinExistence type="predicted"/>
<name>A0ABR4QM57_9CEST</name>
<feature type="signal peptide" evidence="1">
    <location>
        <begin position="1"/>
        <end position="17"/>
    </location>
</feature>
<feature type="chain" id="PRO_5045595839" evidence="1">
    <location>
        <begin position="18"/>
        <end position="94"/>
    </location>
</feature>
<gene>
    <name evidence="2" type="ORF">TcWFU_009024</name>
</gene>
<organism evidence="2 3">
    <name type="scientific">Taenia crassiceps</name>
    <dbReference type="NCBI Taxonomy" id="6207"/>
    <lineage>
        <taxon>Eukaryota</taxon>
        <taxon>Metazoa</taxon>
        <taxon>Spiralia</taxon>
        <taxon>Lophotrochozoa</taxon>
        <taxon>Platyhelminthes</taxon>
        <taxon>Cestoda</taxon>
        <taxon>Eucestoda</taxon>
        <taxon>Cyclophyllidea</taxon>
        <taxon>Taeniidae</taxon>
        <taxon>Taenia</taxon>
    </lineage>
</organism>
<sequence>MHWFGLDLAIVRLSTQATTCARKKGKPQPAFTFHHYGVYYSDVTITCAISCLLRALEKSHLALILPTRQEEGVFACFHSGFSILTPLNHVICVR</sequence>
<keyword evidence="3" id="KW-1185">Reference proteome</keyword>
<protein>
    <submittedName>
        <fullName evidence="2">Uncharacterized protein</fullName>
    </submittedName>
</protein>